<reference evidence="1 2" key="1">
    <citation type="journal article" date="2017" name="G3 (Bethesda)">
        <title>The Physical Genome Mapping of Anopheles albimanus Corrected Scaffold Misassemblies and Identified Interarm Rearrangements in Genus Anopheles.</title>
        <authorList>
            <person name="Artemov G.N."/>
            <person name="Peery A.N."/>
            <person name="Jiang X."/>
            <person name="Tu Z."/>
            <person name="Stegniy V.N."/>
            <person name="Sharakhova M.V."/>
            <person name="Sharakhov I.V."/>
        </authorList>
    </citation>
    <scope>NUCLEOTIDE SEQUENCE [LARGE SCALE GENOMIC DNA]</scope>
    <source>
        <strain evidence="1 2">ALBI9_A</strain>
    </source>
</reference>
<dbReference type="EnsemblMetazoa" id="AALB000900-RA">
    <property type="protein sequence ID" value="AALB000900-PA"/>
    <property type="gene ID" value="AALB000900"/>
</dbReference>
<dbReference type="VEuPathDB" id="VectorBase:AALB20_029780"/>
<evidence type="ECO:0000313" key="2">
    <source>
        <dbReference type="Proteomes" id="UP000069272"/>
    </source>
</evidence>
<proteinExistence type="predicted"/>
<reference evidence="1" key="2">
    <citation type="submission" date="2022-08" db="UniProtKB">
        <authorList>
            <consortium name="EnsemblMetazoa"/>
        </authorList>
    </citation>
    <scope>IDENTIFICATION</scope>
    <source>
        <strain evidence="1">STECLA/ALBI9_A</strain>
    </source>
</reference>
<organism evidence="1 2">
    <name type="scientific">Anopheles albimanus</name>
    <name type="common">New world malaria mosquito</name>
    <dbReference type="NCBI Taxonomy" id="7167"/>
    <lineage>
        <taxon>Eukaryota</taxon>
        <taxon>Metazoa</taxon>
        <taxon>Ecdysozoa</taxon>
        <taxon>Arthropoda</taxon>
        <taxon>Hexapoda</taxon>
        <taxon>Insecta</taxon>
        <taxon>Pterygota</taxon>
        <taxon>Neoptera</taxon>
        <taxon>Endopterygota</taxon>
        <taxon>Diptera</taxon>
        <taxon>Nematocera</taxon>
        <taxon>Culicoidea</taxon>
        <taxon>Culicidae</taxon>
        <taxon>Anophelinae</taxon>
        <taxon>Anopheles</taxon>
    </lineage>
</organism>
<name>A0A182F365_ANOAL</name>
<dbReference type="Proteomes" id="UP000069272">
    <property type="component" value="Chromosome 2L"/>
</dbReference>
<evidence type="ECO:0000313" key="1">
    <source>
        <dbReference type="EnsemblMetazoa" id="AALB000900-PA"/>
    </source>
</evidence>
<dbReference type="AlphaFoldDB" id="A0A182F365"/>
<dbReference type="KEGG" id="aali:118457472"/>
<protein>
    <submittedName>
        <fullName evidence="1">Uncharacterized protein</fullName>
    </submittedName>
</protein>
<accession>A0A182F365</accession>
<dbReference type="STRING" id="7167.A0A182F365"/>
<dbReference type="GeneID" id="118457472"/>
<dbReference type="RefSeq" id="XP_035774990.1">
    <property type="nucleotide sequence ID" value="XM_035919097.1"/>
</dbReference>
<sequence>MKVASVCILLAVLLCSAAVADATVYAYASTCARCKSIGARYCGYGTLRTKGVSCDGQTMIRSCADCKARFGRCVDSYITECFL</sequence>
<keyword evidence="2" id="KW-1185">Reference proteome</keyword>
<dbReference type="VEuPathDB" id="VectorBase:AALB000900"/>